<accession>A0A4S3JM38</accession>
<dbReference type="VEuPathDB" id="FungiDB:EYZ11_004071"/>
<evidence type="ECO:0000313" key="2">
    <source>
        <dbReference type="Proteomes" id="UP000308092"/>
    </source>
</evidence>
<proteinExistence type="predicted"/>
<comment type="caution">
    <text evidence="1">The sequence shown here is derived from an EMBL/GenBank/DDBJ whole genome shotgun (WGS) entry which is preliminary data.</text>
</comment>
<dbReference type="Proteomes" id="UP000308092">
    <property type="component" value="Unassembled WGS sequence"/>
</dbReference>
<name>A0A4S3JM38_9EURO</name>
<protein>
    <submittedName>
        <fullName evidence="1">Uncharacterized protein</fullName>
    </submittedName>
</protein>
<gene>
    <name evidence="1" type="ORF">EYZ11_004071</name>
</gene>
<evidence type="ECO:0000313" key="1">
    <source>
        <dbReference type="EMBL" id="THC96480.1"/>
    </source>
</evidence>
<dbReference type="EMBL" id="SOSA01000112">
    <property type="protein sequence ID" value="THC96480.1"/>
    <property type="molecule type" value="Genomic_DNA"/>
</dbReference>
<sequence>MAEIREPKIEMLSYAPVH</sequence>
<keyword evidence="2" id="KW-1185">Reference proteome</keyword>
<dbReference type="AlphaFoldDB" id="A0A4S3JM38"/>
<reference evidence="1 2" key="1">
    <citation type="submission" date="2019-03" db="EMBL/GenBank/DDBJ databases">
        <title>The genome sequence of a newly discovered highly antifungal drug resistant Aspergillus species, Aspergillus tanneri NIH 1004.</title>
        <authorList>
            <person name="Mounaud S."/>
            <person name="Singh I."/>
            <person name="Joardar V."/>
            <person name="Pakala S."/>
            <person name="Pakala S."/>
            <person name="Venepally P."/>
            <person name="Hoover J."/>
            <person name="Nierman W."/>
            <person name="Chung J."/>
            <person name="Losada L."/>
        </authorList>
    </citation>
    <scope>NUCLEOTIDE SEQUENCE [LARGE SCALE GENOMIC DNA]</scope>
    <source>
        <strain evidence="1 2">NIH1004</strain>
    </source>
</reference>
<organism evidence="1 2">
    <name type="scientific">Aspergillus tanneri</name>
    <dbReference type="NCBI Taxonomy" id="1220188"/>
    <lineage>
        <taxon>Eukaryota</taxon>
        <taxon>Fungi</taxon>
        <taxon>Dikarya</taxon>
        <taxon>Ascomycota</taxon>
        <taxon>Pezizomycotina</taxon>
        <taxon>Eurotiomycetes</taxon>
        <taxon>Eurotiomycetidae</taxon>
        <taxon>Eurotiales</taxon>
        <taxon>Aspergillaceae</taxon>
        <taxon>Aspergillus</taxon>
        <taxon>Aspergillus subgen. Circumdati</taxon>
    </lineage>
</organism>